<feature type="transmembrane region" description="Helical" evidence="8">
    <location>
        <begin position="140"/>
        <end position="157"/>
    </location>
</feature>
<name>A0A4Q1C8U1_9BACT</name>
<dbReference type="AlphaFoldDB" id="A0A4Q1C8U1"/>
<evidence type="ECO:0000313" key="10">
    <source>
        <dbReference type="EMBL" id="RXK55280.1"/>
    </source>
</evidence>
<evidence type="ECO:0000259" key="9">
    <source>
        <dbReference type="Pfam" id="PF13231"/>
    </source>
</evidence>
<dbReference type="InterPro" id="IPR050297">
    <property type="entry name" value="LipidA_mod_glycosyltrf_83"/>
</dbReference>
<reference evidence="10 11" key="1">
    <citation type="submission" date="2019-01" db="EMBL/GenBank/DDBJ databases">
        <title>Lacunisphaera sp. strain TWA-58.</title>
        <authorList>
            <person name="Chen W.-M."/>
        </authorList>
    </citation>
    <scope>NUCLEOTIDE SEQUENCE [LARGE SCALE GENOMIC DNA]</scope>
    <source>
        <strain evidence="10 11">TWA-58</strain>
    </source>
</reference>
<dbReference type="PANTHER" id="PTHR33908:SF3">
    <property type="entry name" value="UNDECAPRENYL PHOSPHATE-ALPHA-4-AMINO-4-DEOXY-L-ARABINOSE ARABINOSYL TRANSFERASE"/>
    <property type="match status" value="1"/>
</dbReference>
<dbReference type="EMBL" id="SDHX01000001">
    <property type="protein sequence ID" value="RXK55280.1"/>
    <property type="molecule type" value="Genomic_DNA"/>
</dbReference>
<organism evidence="10 11">
    <name type="scientific">Oleiharenicola lentus</name>
    <dbReference type="NCBI Taxonomy" id="2508720"/>
    <lineage>
        <taxon>Bacteria</taxon>
        <taxon>Pseudomonadati</taxon>
        <taxon>Verrucomicrobiota</taxon>
        <taxon>Opitutia</taxon>
        <taxon>Opitutales</taxon>
        <taxon>Opitutaceae</taxon>
        <taxon>Oleiharenicola</taxon>
    </lineage>
</organism>
<feature type="transmembrane region" description="Helical" evidence="8">
    <location>
        <begin position="336"/>
        <end position="355"/>
    </location>
</feature>
<proteinExistence type="predicted"/>
<keyword evidence="6 8" id="KW-1133">Transmembrane helix</keyword>
<evidence type="ECO:0000256" key="3">
    <source>
        <dbReference type="ARBA" id="ARBA00022676"/>
    </source>
</evidence>
<evidence type="ECO:0000313" key="11">
    <source>
        <dbReference type="Proteomes" id="UP000290218"/>
    </source>
</evidence>
<keyword evidence="4" id="KW-0808">Transferase</keyword>
<dbReference type="Proteomes" id="UP000290218">
    <property type="component" value="Unassembled WGS sequence"/>
</dbReference>
<feature type="domain" description="Glycosyltransferase RgtA/B/C/D-like" evidence="9">
    <location>
        <begin position="62"/>
        <end position="200"/>
    </location>
</feature>
<protein>
    <recommendedName>
        <fullName evidence="9">Glycosyltransferase RgtA/B/C/D-like domain-containing protein</fullName>
    </recommendedName>
</protein>
<evidence type="ECO:0000256" key="7">
    <source>
        <dbReference type="ARBA" id="ARBA00023136"/>
    </source>
</evidence>
<evidence type="ECO:0000256" key="8">
    <source>
        <dbReference type="SAM" id="Phobius"/>
    </source>
</evidence>
<comment type="subcellular location">
    <subcellularLocation>
        <location evidence="1">Cell membrane</location>
        <topology evidence="1">Multi-pass membrane protein</topology>
    </subcellularLocation>
</comment>
<gene>
    <name evidence="10" type="ORF">ESB00_05115</name>
</gene>
<keyword evidence="5 8" id="KW-0812">Transmembrane</keyword>
<comment type="caution">
    <text evidence="10">The sequence shown here is derived from an EMBL/GenBank/DDBJ whole genome shotgun (WGS) entry which is preliminary data.</text>
</comment>
<dbReference type="GO" id="GO:0009103">
    <property type="term" value="P:lipopolysaccharide biosynthetic process"/>
    <property type="evidence" value="ECO:0007669"/>
    <property type="project" value="UniProtKB-ARBA"/>
</dbReference>
<accession>A0A4Q1C8U1</accession>
<evidence type="ECO:0000256" key="5">
    <source>
        <dbReference type="ARBA" id="ARBA00022692"/>
    </source>
</evidence>
<dbReference type="GO" id="GO:0005886">
    <property type="term" value="C:plasma membrane"/>
    <property type="evidence" value="ECO:0007669"/>
    <property type="project" value="UniProtKB-SubCell"/>
</dbReference>
<evidence type="ECO:0000256" key="4">
    <source>
        <dbReference type="ARBA" id="ARBA00022679"/>
    </source>
</evidence>
<feature type="transmembrane region" description="Helical" evidence="8">
    <location>
        <begin position="110"/>
        <end position="128"/>
    </location>
</feature>
<dbReference type="GO" id="GO:0016763">
    <property type="term" value="F:pentosyltransferase activity"/>
    <property type="evidence" value="ECO:0007669"/>
    <property type="project" value="TreeGrafter"/>
</dbReference>
<evidence type="ECO:0000256" key="1">
    <source>
        <dbReference type="ARBA" id="ARBA00004651"/>
    </source>
</evidence>
<keyword evidence="2" id="KW-1003">Cell membrane</keyword>
<dbReference type="RefSeq" id="WP_129046644.1">
    <property type="nucleotide sequence ID" value="NZ_SDHX01000001.1"/>
</dbReference>
<dbReference type="GO" id="GO:0010041">
    <property type="term" value="P:response to iron(III) ion"/>
    <property type="evidence" value="ECO:0007669"/>
    <property type="project" value="TreeGrafter"/>
</dbReference>
<dbReference type="InterPro" id="IPR038731">
    <property type="entry name" value="RgtA/B/C-like"/>
</dbReference>
<dbReference type="OrthoDB" id="3860601at2"/>
<evidence type="ECO:0000256" key="2">
    <source>
        <dbReference type="ARBA" id="ARBA00022475"/>
    </source>
</evidence>
<feature type="transmembrane region" description="Helical" evidence="8">
    <location>
        <begin position="272"/>
        <end position="293"/>
    </location>
</feature>
<feature type="transmembrane region" description="Helical" evidence="8">
    <location>
        <begin position="83"/>
        <end position="103"/>
    </location>
</feature>
<evidence type="ECO:0000256" key="6">
    <source>
        <dbReference type="ARBA" id="ARBA00022989"/>
    </source>
</evidence>
<keyword evidence="7 8" id="KW-0472">Membrane</keyword>
<dbReference type="Pfam" id="PF13231">
    <property type="entry name" value="PMT_2"/>
    <property type="match status" value="1"/>
</dbReference>
<feature type="transmembrane region" description="Helical" evidence="8">
    <location>
        <begin position="305"/>
        <end position="324"/>
    </location>
</feature>
<keyword evidence="11" id="KW-1185">Reference proteome</keyword>
<feature type="transmembrane region" description="Helical" evidence="8">
    <location>
        <begin position="362"/>
        <end position="383"/>
    </location>
</feature>
<keyword evidence="3" id="KW-0328">Glycosyltransferase</keyword>
<sequence>MRFLPPRTTSLLVLLLITAGTLWLRWPAFSFGLWNLDEAIHATAARAILDGGVLYRDAIDQRTPLSYYAVAGVFAIFGENNLWAVRCAIALLIAGTGWLLFLAGRTLRGGFAGIAAAALFVLLTTAMLYAGDANAANTEWFVAFFTSAGAAVLLLGGTKPSARQIFLTGALFGCAFLSKQPALLDAAAPFATLLYLGWRANRPPRRLALTLLTLIGGWLAPVLLTAGYLAARGALGDAIFYTWIYNLRFYGPETTLADRVMSALLPFRLLGAAQPGLLALWFAGAGFVLHRVLQRRPEPAEQATNPGLLFVAVWSLVALAGAAAGGRDFQHYHIQFLAPFSLGAGLALALLPGWLGSARSRWLRVAAALLLALVTYHTAVLALSARRPNRVVPVDPSMRVSNHIREHSNAADRIFVWGYHPDIYLLADRLPASRFLYASFLTGLVPWTNGAPGVDTSYAIVPGAMDTLLRDLAASRPLFIVDCSAGPNRFWSKYPLEKFPPLHAFIRAGYKQVESHYFLPQGFRLFQRKEPGEIVPEEAFPLLPPAVTDQFTLGTLGSPLVPVRASARHGADVTMVDRHLEFFAHAPSTITYRVPANAAFLRGGFGIRPGAYAPENKGPTDGAEFLVRWRPDGGKEEILFRHLLRPRDEPADRRVHGFRVALPPHQGGELELVITAGPYENTASDWTYWSDLLLEYSR</sequence>
<feature type="transmembrane region" description="Helical" evidence="8">
    <location>
        <begin position="207"/>
        <end position="231"/>
    </location>
</feature>
<dbReference type="PANTHER" id="PTHR33908">
    <property type="entry name" value="MANNOSYLTRANSFERASE YKCB-RELATED"/>
    <property type="match status" value="1"/>
</dbReference>